<protein>
    <submittedName>
        <fullName evidence="1">Uncharacterized protein</fullName>
    </submittedName>
</protein>
<comment type="caution">
    <text evidence="1">The sequence shown here is derived from an EMBL/GenBank/DDBJ whole genome shotgun (WGS) entry which is preliminary data.</text>
</comment>
<name>A0A1R2CAD7_9CILI</name>
<evidence type="ECO:0000313" key="1">
    <source>
        <dbReference type="EMBL" id="OMJ85930.1"/>
    </source>
</evidence>
<sequence length="211" mass="25074">MSCNHNFVIEPPSQKCIRLLDAFLLRSEPLLNFRCYELKNLFTQTLYDHSLSEIEIVVWLIFVDEIGIKTHSRSIKEFLTLAALQAKISLGSDAKNYLKHFEEKNPEIFEKLDVWSHENKDHLNISTIKIGKKYRELSMPIDYNQVNYNFILNEVFRGYTVYRKQTIDEVLDMKLKINQDDLEKTFIGRKRQCQIPENQDYDLKDFDRIDS</sequence>
<reference evidence="1 2" key="1">
    <citation type="submission" date="2016-11" db="EMBL/GenBank/DDBJ databases">
        <title>The macronuclear genome of Stentor coeruleus: a giant cell with tiny introns.</title>
        <authorList>
            <person name="Slabodnick M."/>
            <person name="Ruby J.G."/>
            <person name="Reiff S.B."/>
            <person name="Swart E.C."/>
            <person name="Gosai S."/>
            <person name="Prabakaran S."/>
            <person name="Witkowska E."/>
            <person name="Larue G.E."/>
            <person name="Fisher S."/>
            <person name="Freeman R.M."/>
            <person name="Gunawardena J."/>
            <person name="Chu W."/>
            <person name="Stover N.A."/>
            <person name="Gregory B.D."/>
            <person name="Nowacki M."/>
            <person name="Derisi J."/>
            <person name="Roy S.W."/>
            <person name="Marshall W.F."/>
            <person name="Sood P."/>
        </authorList>
    </citation>
    <scope>NUCLEOTIDE SEQUENCE [LARGE SCALE GENOMIC DNA]</scope>
    <source>
        <strain evidence="1">WM001</strain>
    </source>
</reference>
<gene>
    <name evidence="1" type="ORF">SteCoe_12633</name>
</gene>
<proteinExistence type="predicted"/>
<accession>A0A1R2CAD7</accession>
<organism evidence="1 2">
    <name type="scientific">Stentor coeruleus</name>
    <dbReference type="NCBI Taxonomy" id="5963"/>
    <lineage>
        <taxon>Eukaryota</taxon>
        <taxon>Sar</taxon>
        <taxon>Alveolata</taxon>
        <taxon>Ciliophora</taxon>
        <taxon>Postciliodesmatophora</taxon>
        <taxon>Heterotrichea</taxon>
        <taxon>Heterotrichida</taxon>
        <taxon>Stentoridae</taxon>
        <taxon>Stentor</taxon>
    </lineage>
</organism>
<evidence type="ECO:0000313" key="2">
    <source>
        <dbReference type="Proteomes" id="UP000187209"/>
    </source>
</evidence>
<dbReference type="Proteomes" id="UP000187209">
    <property type="component" value="Unassembled WGS sequence"/>
</dbReference>
<keyword evidence="2" id="KW-1185">Reference proteome</keyword>
<dbReference type="AlphaFoldDB" id="A0A1R2CAD7"/>
<dbReference type="EMBL" id="MPUH01000221">
    <property type="protein sequence ID" value="OMJ85930.1"/>
    <property type="molecule type" value="Genomic_DNA"/>
</dbReference>